<feature type="coiled-coil region" evidence="3">
    <location>
        <begin position="27"/>
        <end position="64"/>
    </location>
</feature>
<protein>
    <submittedName>
        <fullName evidence="4">Prefoldin</fullName>
    </submittedName>
</protein>
<dbReference type="PANTHER" id="PTHR12674:SF2">
    <property type="entry name" value="PREFOLDIN SUBUNIT 5"/>
    <property type="match status" value="1"/>
</dbReference>
<dbReference type="Pfam" id="PF02996">
    <property type="entry name" value="Prefoldin"/>
    <property type="match status" value="1"/>
</dbReference>
<proteinExistence type="inferred from homology"/>
<dbReference type="SUPFAM" id="SSF46579">
    <property type="entry name" value="Prefoldin"/>
    <property type="match status" value="1"/>
</dbReference>
<evidence type="ECO:0000256" key="3">
    <source>
        <dbReference type="SAM" id="Coils"/>
    </source>
</evidence>
<evidence type="ECO:0000313" key="4">
    <source>
        <dbReference type="EMBL" id="KAF8465438.1"/>
    </source>
</evidence>
<dbReference type="GO" id="GO:0051082">
    <property type="term" value="F:unfolded protein binding"/>
    <property type="evidence" value="ECO:0007669"/>
    <property type="project" value="InterPro"/>
</dbReference>
<dbReference type="GO" id="GO:1990114">
    <property type="term" value="P:RNA polymerase II core complex assembly"/>
    <property type="evidence" value="ECO:0007669"/>
    <property type="project" value="TreeGrafter"/>
</dbReference>
<keyword evidence="3" id="KW-0175">Coiled coil</keyword>
<dbReference type="EMBL" id="WHVB01000047">
    <property type="protein sequence ID" value="KAF8465438.1"/>
    <property type="molecule type" value="Genomic_DNA"/>
</dbReference>
<dbReference type="GO" id="GO:0006457">
    <property type="term" value="P:protein folding"/>
    <property type="evidence" value="ECO:0007669"/>
    <property type="project" value="InterPro"/>
</dbReference>
<evidence type="ECO:0000313" key="5">
    <source>
        <dbReference type="Proteomes" id="UP000759537"/>
    </source>
</evidence>
<dbReference type="InterPro" id="IPR011599">
    <property type="entry name" value="PFD_alpha_archaea"/>
</dbReference>
<dbReference type="PANTHER" id="PTHR12674">
    <property type="entry name" value="PREFOLDIN SUBUNIT 5"/>
    <property type="match status" value="1"/>
</dbReference>
<dbReference type="GO" id="GO:1990113">
    <property type="term" value="P:RNA polymerase I assembly"/>
    <property type="evidence" value="ECO:0007669"/>
    <property type="project" value="TreeGrafter"/>
</dbReference>
<evidence type="ECO:0000256" key="1">
    <source>
        <dbReference type="ARBA" id="ARBA00010048"/>
    </source>
</evidence>
<reference evidence="4" key="1">
    <citation type="submission" date="2019-10" db="EMBL/GenBank/DDBJ databases">
        <authorList>
            <consortium name="DOE Joint Genome Institute"/>
            <person name="Kuo A."/>
            <person name="Miyauchi S."/>
            <person name="Kiss E."/>
            <person name="Drula E."/>
            <person name="Kohler A."/>
            <person name="Sanchez-Garcia M."/>
            <person name="Andreopoulos B."/>
            <person name="Barry K.W."/>
            <person name="Bonito G."/>
            <person name="Buee M."/>
            <person name="Carver A."/>
            <person name="Chen C."/>
            <person name="Cichocki N."/>
            <person name="Clum A."/>
            <person name="Culley D."/>
            <person name="Crous P.W."/>
            <person name="Fauchery L."/>
            <person name="Girlanda M."/>
            <person name="Hayes R."/>
            <person name="Keri Z."/>
            <person name="LaButti K."/>
            <person name="Lipzen A."/>
            <person name="Lombard V."/>
            <person name="Magnuson J."/>
            <person name="Maillard F."/>
            <person name="Morin E."/>
            <person name="Murat C."/>
            <person name="Nolan M."/>
            <person name="Ohm R."/>
            <person name="Pangilinan J."/>
            <person name="Pereira M."/>
            <person name="Perotto S."/>
            <person name="Peter M."/>
            <person name="Riley R."/>
            <person name="Sitrit Y."/>
            <person name="Stielow B."/>
            <person name="Szollosi G."/>
            <person name="Zifcakova L."/>
            <person name="Stursova M."/>
            <person name="Spatafora J.W."/>
            <person name="Tedersoo L."/>
            <person name="Vaario L.-M."/>
            <person name="Yamada A."/>
            <person name="Yan M."/>
            <person name="Wang P."/>
            <person name="Xu J."/>
            <person name="Bruns T."/>
            <person name="Baldrian P."/>
            <person name="Vilgalys R."/>
            <person name="Henrissat B."/>
            <person name="Grigoriev I.V."/>
            <person name="Hibbett D."/>
            <person name="Nagy L.G."/>
            <person name="Martin F.M."/>
        </authorList>
    </citation>
    <scope>NUCLEOTIDE SEQUENCE</scope>
    <source>
        <strain evidence="4">Prilba</strain>
    </source>
</reference>
<gene>
    <name evidence="4" type="ORF">DFH94DRAFT_356854</name>
</gene>
<dbReference type="FunFam" id="1.10.287.370:FF:000004">
    <property type="entry name" value="Probable prefoldin subunit 5"/>
    <property type="match status" value="1"/>
</dbReference>
<comment type="caution">
    <text evidence="4">The sequence shown here is derived from an EMBL/GenBank/DDBJ whole genome shotgun (WGS) entry which is preliminary data.</text>
</comment>
<dbReference type="Gene3D" id="1.10.287.370">
    <property type="match status" value="1"/>
</dbReference>
<accession>A0A9P5JUL6</accession>
<dbReference type="NCBIfam" id="TIGR00293">
    <property type="entry name" value="prefoldin subunit alpha"/>
    <property type="match status" value="1"/>
</dbReference>
<dbReference type="InterPro" id="IPR009053">
    <property type="entry name" value="Prefoldin"/>
</dbReference>
<dbReference type="HAMAP" id="MF_00308">
    <property type="entry name" value="PfdA"/>
    <property type="match status" value="1"/>
</dbReference>
<keyword evidence="2" id="KW-0143">Chaperone</keyword>
<dbReference type="Proteomes" id="UP000759537">
    <property type="component" value="Unassembled WGS sequence"/>
</dbReference>
<dbReference type="GO" id="GO:1990115">
    <property type="term" value="P:RNA polymerase III assembly"/>
    <property type="evidence" value="ECO:0007669"/>
    <property type="project" value="TreeGrafter"/>
</dbReference>
<sequence>MSAPSTTAPTQQVNVSDLELPQLVEVKRQLEEELSHLTSSFAQLKQAQAKFRSCIESAKEVKRENKDKTILVPLTSSLYVPGKLRDAENVIIDVGTGYYVQKTRAQAVKYYEGKIEYIKTNLDALQETIEKKQDNMSYLLNVIQSKLHQSNNKH</sequence>
<dbReference type="GO" id="GO:0005737">
    <property type="term" value="C:cytoplasm"/>
    <property type="evidence" value="ECO:0007669"/>
    <property type="project" value="TreeGrafter"/>
</dbReference>
<keyword evidence="5" id="KW-1185">Reference proteome</keyword>
<dbReference type="GO" id="GO:0016272">
    <property type="term" value="C:prefoldin complex"/>
    <property type="evidence" value="ECO:0007669"/>
    <property type="project" value="InterPro"/>
</dbReference>
<dbReference type="OrthoDB" id="10267474at2759"/>
<comment type="similarity">
    <text evidence="1">Belongs to the prefoldin subunit alpha family.</text>
</comment>
<dbReference type="InterPro" id="IPR004127">
    <property type="entry name" value="Prefoldin_subunit_alpha"/>
</dbReference>
<reference evidence="4" key="2">
    <citation type="journal article" date="2020" name="Nat. Commun.">
        <title>Large-scale genome sequencing of mycorrhizal fungi provides insights into the early evolution of symbiotic traits.</title>
        <authorList>
            <person name="Miyauchi S."/>
            <person name="Kiss E."/>
            <person name="Kuo A."/>
            <person name="Drula E."/>
            <person name="Kohler A."/>
            <person name="Sanchez-Garcia M."/>
            <person name="Morin E."/>
            <person name="Andreopoulos B."/>
            <person name="Barry K.W."/>
            <person name="Bonito G."/>
            <person name="Buee M."/>
            <person name="Carver A."/>
            <person name="Chen C."/>
            <person name="Cichocki N."/>
            <person name="Clum A."/>
            <person name="Culley D."/>
            <person name="Crous P.W."/>
            <person name="Fauchery L."/>
            <person name="Girlanda M."/>
            <person name="Hayes R.D."/>
            <person name="Keri Z."/>
            <person name="LaButti K."/>
            <person name="Lipzen A."/>
            <person name="Lombard V."/>
            <person name="Magnuson J."/>
            <person name="Maillard F."/>
            <person name="Murat C."/>
            <person name="Nolan M."/>
            <person name="Ohm R.A."/>
            <person name="Pangilinan J."/>
            <person name="Pereira M.F."/>
            <person name="Perotto S."/>
            <person name="Peter M."/>
            <person name="Pfister S."/>
            <person name="Riley R."/>
            <person name="Sitrit Y."/>
            <person name="Stielow J.B."/>
            <person name="Szollosi G."/>
            <person name="Zifcakova L."/>
            <person name="Stursova M."/>
            <person name="Spatafora J.W."/>
            <person name="Tedersoo L."/>
            <person name="Vaario L.M."/>
            <person name="Yamada A."/>
            <person name="Yan M."/>
            <person name="Wang P."/>
            <person name="Xu J."/>
            <person name="Bruns T."/>
            <person name="Baldrian P."/>
            <person name="Vilgalys R."/>
            <person name="Dunand C."/>
            <person name="Henrissat B."/>
            <person name="Grigoriev I.V."/>
            <person name="Hibbett D."/>
            <person name="Nagy L.G."/>
            <person name="Martin F.M."/>
        </authorList>
    </citation>
    <scope>NUCLEOTIDE SEQUENCE</scope>
    <source>
        <strain evidence="4">Prilba</strain>
    </source>
</reference>
<dbReference type="CDD" id="cd23157">
    <property type="entry name" value="Prefoldin_5"/>
    <property type="match status" value="1"/>
</dbReference>
<organism evidence="4 5">
    <name type="scientific">Russula ochroleuca</name>
    <dbReference type="NCBI Taxonomy" id="152965"/>
    <lineage>
        <taxon>Eukaryota</taxon>
        <taxon>Fungi</taxon>
        <taxon>Dikarya</taxon>
        <taxon>Basidiomycota</taxon>
        <taxon>Agaricomycotina</taxon>
        <taxon>Agaricomycetes</taxon>
        <taxon>Russulales</taxon>
        <taxon>Russulaceae</taxon>
        <taxon>Russula</taxon>
    </lineage>
</organism>
<dbReference type="AlphaFoldDB" id="A0A9P5JUL6"/>
<name>A0A9P5JUL6_9AGAM</name>
<evidence type="ECO:0000256" key="2">
    <source>
        <dbReference type="ARBA" id="ARBA00023186"/>
    </source>
</evidence>